<dbReference type="Pfam" id="PF07691">
    <property type="entry name" value="PA14"/>
    <property type="match status" value="1"/>
</dbReference>
<name>A0A402D5G8_9BACT</name>
<dbReference type="Proteomes" id="UP000287394">
    <property type="component" value="Chromosome"/>
</dbReference>
<dbReference type="EMBL" id="AP025739">
    <property type="protein sequence ID" value="BDI29795.1"/>
    <property type="molecule type" value="Genomic_DNA"/>
</dbReference>
<protein>
    <submittedName>
        <fullName evidence="1">Uncharacterized protein</fullName>
    </submittedName>
</protein>
<sequence length="1166" mass="119761">MAFGAAAALALGSAASFGAPVTVWTQHNDNSRTGQNTQESVLNVSNVNKSTFGKLFSYPVDDQVYAQPLYVPGLTMPVDGKTHNVVFVATVNNSLYAFDADNPAADGGQPLWSVNFTPGSCRPPIKSDIAGWYNDFDNNMGIVGTPVIDTASGTLYVVSRWTDGSVFNQDLHAIDIHTGEERANSPQSIDAEYVAGAVTTGFDARLQNQRPALLLQNGVVYIAWASHGDTSPYHGWIIGYKASDLSQVAVWNSSPTGDMSSIWQSGQGLTTDAAGNIYFMTGNGTFDGTTNFGESVLKLTPSTSGALTFKDFFAPSNWDTLNAWDADLGSAGILGIPGTKLILGGGKEGKLYLLNTDNLGKVNSVDNVVQEFQATSPAAGQTGHIHGTPVYWRNPSGQYIYVWGENDYLRQYQFLNGVDANHGSFNTSAIAHSPFRAPLYNGGMPGGFLSISSNGNAANSGIVWAATPYDDNANQQTVAGVLSAFDASNVSHVLWTSKDFPSRDDIGRFAKFVPPTVTNGKVYVPSWGDGNGGPCQLCVYGLLPTPVGGAGLRVDYYNDSPDSSYPLSDPFSGTPVLTRVDSTVDFNWGANSPTPIVTTDHFSAQWRGRVLAPTTGNYTLYTNTDDGVRLWVGGQLMIDQWNDQGATEYATPVISMVAGQKYDIEMDYFEDVGDAVAQLSWSGPNIAKQIIPQSQLFLPATLKTIGFNAVSGPGGVAVGVGVALTDTASAGGTYVAMSSSDTSAIPPNTLLKIPAGATSAWLAVTPKPVTSDTQITATAYDGYTSKSASFLVTALALKTLTTASVVGGENLSVTATLQGKAPAGGATIPVKSSSPAIAGGSIVIPAGSSSGTVSLTTNVVKTDTAVTLSGTYGGATITTNVTLRASFQSFSFAAPSGYGGVPTSLGIGLYGPAAAGGVTIKLASPGSTLIPAGTTVTIPAGSSGIWYKVTPAPVNTDTVITATATLGALTRQASYTVKAAVLHSITAGATVPGGTPLTVHATLLSPAPTGGVSVSVTSNSLSVTGGSIVIPAGALTAQATFATKPVGADTPVILTGTFNSVTQTANVTVQPAIQNVAFNVPSGKGGVATALGVVLYGPAPTGGVAVKISSPNTGLIPAGATLTIPAGSSSAWYKIIPPVVTTNTIITGTATIGSASKSATYTVTPH</sequence>
<dbReference type="AlphaFoldDB" id="A0A402D5G8"/>
<dbReference type="SMART" id="SM00758">
    <property type="entry name" value="PA14"/>
    <property type="match status" value="1"/>
</dbReference>
<dbReference type="InterPro" id="IPR037524">
    <property type="entry name" value="PA14/GLEYA"/>
</dbReference>
<dbReference type="SUPFAM" id="SSF56988">
    <property type="entry name" value="Anthrax protective antigen"/>
    <property type="match status" value="1"/>
</dbReference>
<organism evidence="1 2">
    <name type="scientific">Capsulimonas corticalis</name>
    <dbReference type="NCBI Taxonomy" id="2219043"/>
    <lineage>
        <taxon>Bacteria</taxon>
        <taxon>Bacillati</taxon>
        <taxon>Armatimonadota</taxon>
        <taxon>Armatimonadia</taxon>
        <taxon>Capsulimonadales</taxon>
        <taxon>Capsulimonadaceae</taxon>
        <taxon>Capsulimonas</taxon>
    </lineage>
</organism>
<proteinExistence type="predicted"/>
<gene>
    <name evidence="1" type="ORF">CCAX7_18460</name>
</gene>
<dbReference type="InterPro" id="IPR011658">
    <property type="entry name" value="PA14_dom"/>
</dbReference>
<dbReference type="SUPFAM" id="SSF50998">
    <property type="entry name" value="Quinoprotein alcohol dehydrogenase-like"/>
    <property type="match status" value="1"/>
</dbReference>
<dbReference type="PROSITE" id="PS51820">
    <property type="entry name" value="PA14"/>
    <property type="match status" value="1"/>
</dbReference>
<reference evidence="1 2" key="1">
    <citation type="journal article" date="2019" name="Int. J. Syst. Evol. Microbiol.">
        <title>Capsulimonas corticalis gen. nov., sp. nov., an aerobic capsulated bacterium, of a novel bacterial order, Capsulimonadales ord. nov., of the class Armatimonadia of the phylum Armatimonadetes.</title>
        <authorList>
            <person name="Li J."/>
            <person name="Kudo C."/>
            <person name="Tonouchi A."/>
        </authorList>
    </citation>
    <scope>NUCLEOTIDE SEQUENCE [LARGE SCALE GENOMIC DNA]</scope>
    <source>
        <strain evidence="1 2">AX-7</strain>
    </source>
</reference>
<dbReference type="Gene3D" id="3.90.182.10">
    <property type="entry name" value="Toxin - Anthrax Protective Antigen,domain 1"/>
    <property type="match status" value="1"/>
</dbReference>
<keyword evidence="2" id="KW-1185">Reference proteome</keyword>
<evidence type="ECO:0000313" key="2">
    <source>
        <dbReference type="Proteomes" id="UP000287394"/>
    </source>
</evidence>
<dbReference type="InterPro" id="IPR011047">
    <property type="entry name" value="Quinoprotein_ADH-like_sf"/>
</dbReference>
<accession>A0A402D5G8</accession>
<dbReference type="Gene3D" id="2.40.10.480">
    <property type="match status" value="1"/>
</dbReference>
<dbReference type="KEGG" id="ccot:CCAX7_18460"/>
<evidence type="ECO:0000313" key="1">
    <source>
        <dbReference type="EMBL" id="BDI29795.1"/>
    </source>
</evidence>